<evidence type="ECO:0000256" key="7">
    <source>
        <dbReference type="ARBA" id="ARBA00022842"/>
    </source>
</evidence>
<dbReference type="Pfam" id="PF01751">
    <property type="entry name" value="Toprim"/>
    <property type="match status" value="1"/>
</dbReference>
<feature type="domain" description="Toprim" evidence="15">
    <location>
        <begin position="1"/>
        <end position="56"/>
    </location>
</feature>
<evidence type="ECO:0000256" key="13">
    <source>
        <dbReference type="ARBA" id="ARBA00032235"/>
    </source>
</evidence>
<keyword evidence="10 17" id="KW-0413">Isomerase</keyword>
<organism evidence="17">
    <name type="scientific">hydrothermal vent metagenome</name>
    <dbReference type="NCBI Taxonomy" id="652676"/>
    <lineage>
        <taxon>unclassified sequences</taxon>
        <taxon>metagenomes</taxon>
        <taxon>ecological metagenomes</taxon>
    </lineage>
</organism>
<evidence type="ECO:0000259" key="16">
    <source>
        <dbReference type="PROSITE" id="PS52039"/>
    </source>
</evidence>
<dbReference type="NCBIfam" id="TIGR01051">
    <property type="entry name" value="topA_bact"/>
    <property type="match status" value="1"/>
</dbReference>
<feature type="domain" description="Topo IA-type catalytic" evidence="16">
    <location>
        <begin position="72"/>
        <end position="521"/>
    </location>
</feature>
<dbReference type="SMART" id="SM00436">
    <property type="entry name" value="TOP1Bc"/>
    <property type="match status" value="1"/>
</dbReference>
<dbReference type="Gene3D" id="2.70.20.10">
    <property type="entry name" value="Topoisomerase I, domain 3"/>
    <property type="match status" value="1"/>
</dbReference>
<gene>
    <name evidence="17" type="ORF">MNBD_CHLOROFLEXI01-4791</name>
</gene>
<sequence>NDKRPIVKELKAAAAKAKEIYLATDSDREGEAIAWHVLESAEMDPEITQRVIFHEITKTAILKAFEEPRAIDMDRVNAQQARRILDRLVGYKLSPLLWRKVRGRLSAGRVQSVAVRLVVEREREITAFNSEEYWTVGAELSREQDRDEKKRPFFQARLHKINGEDPVLQSEADVLPHLTTLEKGIWEIGKMRIGKRTRRPAAPFTTSTLQQEASRRIGFTTSKTMRIAQQLYEGINLGGAEGAVGLITYMRTDSVTVSKDAVTEARSYVSKKFGTNYVPVKPPTYKTKAKAAQEAHEAVRPTSVLRVPKEIKEHLSRDQNRLYKLIWDRFVASQMSPARYDTVSADIMVGDEAVEAKKRPYLFRATGSVMTFAGFLALYEETRPEDRPDDGENRVPSDLKVGEALDLLRLLPEQHFTQPPPRYSEARLVKAMEEHGIGRPSTYASIIRTIQNRGYVDRIEKRLQPTETGMIVNDLLVQYFPDILSVDFTARLEGELDKIAEGSPWVPVIGSFYGQFAEKLAIADEALPKLNLRAEPELVGRACPLCENDLVFREGRYGRFIGCSTFPKCRYTEQILKKIGIACPNGGEMVERRTKRKRIFYGCSRYPECQFSSWKKPVVDSTKSCDGLLVQINEQETECVACGLTEKVAEPAAAD</sequence>
<keyword evidence="8" id="KW-0799">Topoisomerase</keyword>
<proteinExistence type="inferred from homology"/>
<evidence type="ECO:0000256" key="4">
    <source>
        <dbReference type="ARBA" id="ARBA00022723"/>
    </source>
</evidence>
<dbReference type="InterPro" id="IPR028612">
    <property type="entry name" value="Topoisom_1_IA"/>
</dbReference>
<feature type="non-terminal residue" evidence="17">
    <location>
        <position position="1"/>
    </location>
</feature>
<evidence type="ECO:0000313" key="17">
    <source>
        <dbReference type="EMBL" id="VAW39578.1"/>
    </source>
</evidence>
<evidence type="ECO:0000256" key="9">
    <source>
        <dbReference type="ARBA" id="ARBA00023125"/>
    </source>
</evidence>
<dbReference type="GO" id="GO:0005694">
    <property type="term" value="C:chromosome"/>
    <property type="evidence" value="ECO:0007669"/>
    <property type="project" value="InterPro"/>
</dbReference>
<dbReference type="Pfam" id="PF01131">
    <property type="entry name" value="Topoisom_bac"/>
    <property type="match status" value="1"/>
</dbReference>
<keyword evidence="4" id="KW-0479">Metal-binding</keyword>
<dbReference type="InterPro" id="IPR013826">
    <property type="entry name" value="Topo_IA_cen_sub3"/>
</dbReference>
<dbReference type="InterPro" id="IPR013825">
    <property type="entry name" value="Topo_IA_cen_sub2"/>
</dbReference>
<dbReference type="EMBL" id="UOEU01000754">
    <property type="protein sequence ID" value="VAW39578.1"/>
    <property type="molecule type" value="Genomic_DNA"/>
</dbReference>
<keyword evidence="6" id="KW-0862">Zinc</keyword>
<evidence type="ECO:0000256" key="3">
    <source>
        <dbReference type="ARBA" id="ARBA00012891"/>
    </source>
</evidence>
<dbReference type="SUPFAM" id="SSF57783">
    <property type="entry name" value="Zinc beta-ribbon"/>
    <property type="match status" value="1"/>
</dbReference>
<evidence type="ECO:0000256" key="6">
    <source>
        <dbReference type="ARBA" id="ARBA00022833"/>
    </source>
</evidence>
<dbReference type="InterPro" id="IPR006171">
    <property type="entry name" value="TOPRIM_dom"/>
</dbReference>
<keyword evidence="9" id="KW-0238">DNA-binding</keyword>
<comment type="similarity">
    <text evidence="2">Belongs to the type IA topoisomerase family.</text>
</comment>
<dbReference type="InterPro" id="IPR013824">
    <property type="entry name" value="Topo_IA_cen_sub1"/>
</dbReference>
<dbReference type="InterPro" id="IPR023405">
    <property type="entry name" value="Topo_IA_core_domain"/>
</dbReference>
<protein>
    <recommendedName>
        <fullName evidence="3">DNA topoisomerase</fullName>
        <ecNumber evidence="3">5.6.2.1</ecNumber>
    </recommendedName>
    <alternativeName>
        <fullName evidence="14">Omega-protein</fullName>
    </alternativeName>
    <alternativeName>
        <fullName evidence="13">Relaxing enzyme</fullName>
    </alternativeName>
    <alternativeName>
        <fullName evidence="11">Swivelase</fullName>
    </alternativeName>
    <alternativeName>
        <fullName evidence="12">Untwisting enzyme</fullName>
    </alternativeName>
</protein>
<evidence type="ECO:0000256" key="5">
    <source>
        <dbReference type="ARBA" id="ARBA00022771"/>
    </source>
</evidence>
<dbReference type="InterPro" id="IPR003601">
    <property type="entry name" value="Topo_IA_2"/>
</dbReference>
<dbReference type="SUPFAM" id="SSF56712">
    <property type="entry name" value="Prokaryotic type I DNA topoisomerase"/>
    <property type="match status" value="1"/>
</dbReference>
<dbReference type="PANTHER" id="PTHR42785">
    <property type="entry name" value="DNA TOPOISOMERASE, TYPE IA, CORE"/>
    <property type="match status" value="1"/>
</dbReference>
<dbReference type="PROSITE" id="PS52039">
    <property type="entry name" value="TOPO_IA_2"/>
    <property type="match status" value="1"/>
</dbReference>
<accession>A0A3B0V7H5</accession>
<dbReference type="InterPro" id="IPR005733">
    <property type="entry name" value="TopoI_bac-type"/>
</dbReference>
<keyword evidence="7" id="KW-0460">Magnesium</keyword>
<evidence type="ECO:0000256" key="2">
    <source>
        <dbReference type="ARBA" id="ARBA00009446"/>
    </source>
</evidence>
<comment type="catalytic activity">
    <reaction evidence="1">
        <text>ATP-independent breakage of single-stranded DNA, followed by passage and rejoining.</text>
        <dbReference type="EC" id="5.6.2.1"/>
    </reaction>
</comment>
<dbReference type="Pfam" id="PF01396">
    <property type="entry name" value="Zn_ribbon_Top1"/>
    <property type="match status" value="2"/>
</dbReference>
<evidence type="ECO:0000256" key="1">
    <source>
        <dbReference type="ARBA" id="ARBA00000213"/>
    </source>
</evidence>
<evidence type="ECO:0000259" key="15">
    <source>
        <dbReference type="PROSITE" id="PS50880"/>
    </source>
</evidence>
<dbReference type="PANTHER" id="PTHR42785:SF1">
    <property type="entry name" value="DNA TOPOISOMERASE"/>
    <property type="match status" value="1"/>
</dbReference>
<reference evidence="17" key="1">
    <citation type="submission" date="2018-06" db="EMBL/GenBank/DDBJ databases">
        <authorList>
            <person name="Zhirakovskaya E."/>
        </authorList>
    </citation>
    <scope>NUCLEOTIDE SEQUENCE</scope>
</reference>
<dbReference type="GO" id="GO:0003677">
    <property type="term" value="F:DNA binding"/>
    <property type="evidence" value="ECO:0007669"/>
    <property type="project" value="UniProtKB-KW"/>
</dbReference>
<evidence type="ECO:0000256" key="11">
    <source>
        <dbReference type="ARBA" id="ARBA00030003"/>
    </source>
</evidence>
<evidence type="ECO:0000256" key="12">
    <source>
        <dbReference type="ARBA" id="ARBA00031985"/>
    </source>
</evidence>
<dbReference type="Gene3D" id="3.40.50.140">
    <property type="match status" value="1"/>
</dbReference>
<evidence type="ECO:0000256" key="8">
    <source>
        <dbReference type="ARBA" id="ARBA00023029"/>
    </source>
</evidence>
<keyword evidence="5" id="KW-0863">Zinc-finger</keyword>
<dbReference type="HAMAP" id="MF_00952">
    <property type="entry name" value="Topoisom_1_prok"/>
    <property type="match status" value="1"/>
</dbReference>
<dbReference type="EC" id="5.6.2.1" evidence="3"/>
<dbReference type="InterPro" id="IPR013498">
    <property type="entry name" value="Topo_IA_Znf"/>
</dbReference>
<dbReference type="InterPro" id="IPR003602">
    <property type="entry name" value="Topo_IA_DNA-bd_dom"/>
</dbReference>
<dbReference type="Gene3D" id="1.10.290.10">
    <property type="entry name" value="Topoisomerase I, domain 4"/>
    <property type="match status" value="1"/>
</dbReference>
<dbReference type="AlphaFoldDB" id="A0A3B0V7H5"/>
<dbReference type="CDD" id="cd00186">
    <property type="entry name" value="TOP1Ac"/>
    <property type="match status" value="1"/>
</dbReference>
<dbReference type="GO" id="GO:0003917">
    <property type="term" value="F:DNA topoisomerase type I (single strand cut, ATP-independent) activity"/>
    <property type="evidence" value="ECO:0007669"/>
    <property type="project" value="UniProtKB-EC"/>
</dbReference>
<dbReference type="InterPro" id="IPR000380">
    <property type="entry name" value="Topo_IA"/>
</dbReference>
<evidence type="ECO:0000256" key="14">
    <source>
        <dbReference type="ARBA" id="ARBA00032877"/>
    </source>
</evidence>
<evidence type="ECO:0000256" key="10">
    <source>
        <dbReference type="ARBA" id="ARBA00023235"/>
    </source>
</evidence>
<dbReference type="SMART" id="SM00437">
    <property type="entry name" value="TOP1Ac"/>
    <property type="match status" value="1"/>
</dbReference>
<name>A0A3B0V7H5_9ZZZZ</name>
<dbReference type="PRINTS" id="PR00417">
    <property type="entry name" value="PRTPISMRASEI"/>
</dbReference>
<dbReference type="GO" id="GO:0006265">
    <property type="term" value="P:DNA topological change"/>
    <property type="evidence" value="ECO:0007669"/>
    <property type="project" value="InterPro"/>
</dbReference>
<dbReference type="GO" id="GO:0008270">
    <property type="term" value="F:zinc ion binding"/>
    <property type="evidence" value="ECO:0007669"/>
    <property type="project" value="UniProtKB-KW"/>
</dbReference>
<dbReference type="Gene3D" id="1.10.460.10">
    <property type="entry name" value="Topoisomerase I, domain 2"/>
    <property type="match status" value="1"/>
</dbReference>
<dbReference type="PROSITE" id="PS50880">
    <property type="entry name" value="TOPRIM"/>
    <property type="match status" value="1"/>
</dbReference>
<dbReference type="Gene3D" id="3.30.65.10">
    <property type="entry name" value="Bacterial Topoisomerase I, domain 1"/>
    <property type="match status" value="2"/>
</dbReference>
<dbReference type="InterPro" id="IPR013497">
    <property type="entry name" value="Topo_IA_cen"/>
</dbReference>